<name>A0A831YPY8_UNCKA</name>
<comment type="caution">
    <text evidence="1">The sequence shown here is derived from an EMBL/GenBank/DDBJ whole genome shotgun (WGS) entry which is preliminary data.</text>
</comment>
<reference evidence="1" key="1">
    <citation type="journal article" date="2020" name="mSystems">
        <title>Genome- and Community-Level Interaction Insights into Carbon Utilization and Element Cycling Functions of Hydrothermarchaeota in Hydrothermal Sediment.</title>
        <authorList>
            <person name="Zhou Z."/>
            <person name="Liu Y."/>
            <person name="Xu W."/>
            <person name="Pan J."/>
            <person name="Luo Z.H."/>
            <person name="Li M."/>
        </authorList>
    </citation>
    <scope>NUCLEOTIDE SEQUENCE [LARGE SCALE GENOMIC DNA]</scope>
    <source>
        <strain evidence="1">SpSt-361</strain>
    </source>
</reference>
<accession>A0A831YPY8</accession>
<protein>
    <recommendedName>
        <fullName evidence="2">POTRA domain-containing protein</fullName>
    </recommendedName>
</protein>
<sequence length="155" mass="17506">MNSISFEKRWPDRLSIKVSVRKPLAIVEDKNQALFLVDQEGLLFRSAAGEPLPVIKLGEDFEGKIGLRLPVDERGIASYLKTLDLVSAKGLETQAIYLRSQTIELQLTGTVVWFNTEWSIEEQLELLTQILQRLKLGGSTPQSIDLRFSRPVVKL</sequence>
<dbReference type="EMBL" id="DSPJ01000022">
    <property type="protein sequence ID" value="HEX61683.1"/>
    <property type="molecule type" value="Genomic_DNA"/>
</dbReference>
<gene>
    <name evidence="1" type="ORF">ENR01_00795</name>
</gene>
<dbReference type="AlphaFoldDB" id="A0A831YPY8"/>
<evidence type="ECO:0008006" key="2">
    <source>
        <dbReference type="Google" id="ProtNLM"/>
    </source>
</evidence>
<organism evidence="1">
    <name type="scientific">candidate division WWE3 bacterium</name>
    <dbReference type="NCBI Taxonomy" id="2053526"/>
    <lineage>
        <taxon>Bacteria</taxon>
        <taxon>Katanobacteria</taxon>
    </lineage>
</organism>
<proteinExistence type="predicted"/>
<evidence type="ECO:0000313" key="1">
    <source>
        <dbReference type="EMBL" id="HEX61683.1"/>
    </source>
</evidence>